<keyword evidence="17" id="KW-1185">Reference proteome</keyword>
<organism evidence="16 17">
    <name type="scientific">Anabas testudineus</name>
    <name type="common">Climbing perch</name>
    <name type="synonym">Anthias testudineus</name>
    <dbReference type="NCBI Taxonomy" id="64144"/>
    <lineage>
        <taxon>Eukaryota</taxon>
        <taxon>Metazoa</taxon>
        <taxon>Chordata</taxon>
        <taxon>Craniata</taxon>
        <taxon>Vertebrata</taxon>
        <taxon>Euteleostomi</taxon>
        <taxon>Actinopterygii</taxon>
        <taxon>Neopterygii</taxon>
        <taxon>Teleostei</taxon>
        <taxon>Neoteleostei</taxon>
        <taxon>Acanthomorphata</taxon>
        <taxon>Anabantaria</taxon>
        <taxon>Anabantiformes</taxon>
        <taxon>Anabantoidei</taxon>
        <taxon>Anabantidae</taxon>
        <taxon>Anabas</taxon>
    </lineage>
</organism>
<evidence type="ECO:0000256" key="3">
    <source>
        <dbReference type="ARBA" id="ARBA00022574"/>
    </source>
</evidence>
<proteinExistence type="inferred from homology"/>
<keyword evidence="8" id="KW-0206">Cytoskeleton</keyword>
<gene>
    <name evidence="16" type="primary">CFAP44</name>
</gene>
<dbReference type="Pfam" id="PF00400">
    <property type="entry name" value="WD40"/>
    <property type="match status" value="4"/>
</dbReference>
<dbReference type="PANTHER" id="PTHR14885:SF3">
    <property type="entry name" value="CILIA- AND FLAGELLA-ASSOCIATED PROTEIN 44"/>
    <property type="match status" value="1"/>
</dbReference>
<accession>A0A7N6BHR9</accession>
<feature type="coiled-coil region" evidence="14">
    <location>
        <begin position="924"/>
        <end position="983"/>
    </location>
</feature>
<dbReference type="InterPro" id="IPR001680">
    <property type="entry name" value="WD40_rpt"/>
</dbReference>
<keyword evidence="2" id="KW-0963">Cytoplasm</keyword>
<evidence type="ECO:0000256" key="1">
    <source>
        <dbReference type="ARBA" id="ARBA00004611"/>
    </source>
</evidence>
<name>A0A7N6BHR9_ANATE</name>
<dbReference type="Ensembl" id="ENSATET00000055297.1">
    <property type="protein sequence ID" value="ENSATEP00000063986.1"/>
    <property type="gene ID" value="ENSATEG00000027271.2"/>
</dbReference>
<protein>
    <recommendedName>
        <fullName evidence="12">Cilia- and flagella-associated protein 44</fullName>
    </recommendedName>
</protein>
<dbReference type="Proteomes" id="UP000265040">
    <property type="component" value="Chromosome 22"/>
</dbReference>
<evidence type="ECO:0000256" key="10">
    <source>
        <dbReference type="ARBA" id="ARBA00055223"/>
    </source>
</evidence>
<reference evidence="16" key="3">
    <citation type="submission" date="2025-09" db="UniProtKB">
        <authorList>
            <consortium name="Ensembl"/>
        </authorList>
    </citation>
    <scope>IDENTIFICATION</scope>
</reference>
<dbReference type="GO" id="GO:0060285">
    <property type="term" value="P:cilium-dependent cell motility"/>
    <property type="evidence" value="ECO:0007669"/>
    <property type="project" value="UniProtKB-ARBA"/>
</dbReference>
<feature type="coiled-coil region" evidence="14">
    <location>
        <begin position="1326"/>
        <end position="1353"/>
    </location>
</feature>
<evidence type="ECO:0000256" key="5">
    <source>
        <dbReference type="ARBA" id="ARBA00022846"/>
    </source>
</evidence>
<evidence type="ECO:0000256" key="13">
    <source>
        <dbReference type="PROSITE-ProRule" id="PRU00221"/>
    </source>
</evidence>
<dbReference type="PROSITE" id="PS50082">
    <property type="entry name" value="WD_REPEATS_2"/>
    <property type="match status" value="2"/>
</dbReference>
<feature type="compositionally biased region" description="Basic residues" evidence="15">
    <location>
        <begin position="1517"/>
        <end position="1528"/>
    </location>
</feature>
<dbReference type="SUPFAM" id="SSF50978">
    <property type="entry name" value="WD40 repeat-like"/>
    <property type="match status" value="2"/>
</dbReference>
<feature type="compositionally biased region" description="Basic and acidic residues" evidence="15">
    <location>
        <begin position="606"/>
        <end position="627"/>
    </location>
</feature>
<feature type="repeat" description="WD" evidence="13">
    <location>
        <begin position="383"/>
        <end position="424"/>
    </location>
</feature>
<dbReference type="SMART" id="SM00320">
    <property type="entry name" value="WD40"/>
    <property type="match status" value="7"/>
</dbReference>
<feature type="region of interest" description="Disordered" evidence="15">
    <location>
        <begin position="1491"/>
        <end position="1528"/>
    </location>
</feature>
<evidence type="ECO:0000313" key="16">
    <source>
        <dbReference type="Ensembl" id="ENSATEP00000063986.1"/>
    </source>
</evidence>
<keyword evidence="4" id="KW-0677">Repeat</keyword>
<evidence type="ECO:0000256" key="12">
    <source>
        <dbReference type="ARBA" id="ARBA00074727"/>
    </source>
</evidence>
<evidence type="ECO:0000256" key="4">
    <source>
        <dbReference type="ARBA" id="ARBA00022737"/>
    </source>
</evidence>
<keyword evidence="3 13" id="KW-0853">WD repeat</keyword>
<feature type="compositionally biased region" description="Acidic residues" evidence="15">
    <location>
        <begin position="628"/>
        <end position="642"/>
    </location>
</feature>
<keyword evidence="7" id="KW-0969">Cilium</keyword>
<dbReference type="FunFam" id="2.130.10.10:FF:000401">
    <property type="entry name" value="Cilia- and flagella-associated protein 44"/>
    <property type="match status" value="1"/>
</dbReference>
<evidence type="ECO:0000256" key="6">
    <source>
        <dbReference type="ARBA" id="ARBA00023054"/>
    </source>
</evidence>
<reference evidence="16" key="1">
    <citation type="submission" date="2021-04" db="EMBL/GenBank/DDBJ databases">
        <authorList>
            <consortium name="Wellcome Sanger Institute Data Sharing"/>
        </authorList>
    </citation>
    <scope>NUCLEOTIDE SEQUENCE [LARGE SCALE GENOMIC DNA]</scope>
</reference>
<dbReference type="GeneTree" id="ENSGT00940000161555"/>
<dbReference type="InterPro" id="IPR036322">
    <property type="entry name" value="WD40_repeat_dom_sf"/>
</dbReference>
<dbReference type="PANTHER" id="PTHR14885">
    <property type="entry name" value="CILIA- AND FLAGELLA-ASSOCIATED PROTEIN 43-RELATED"/>
    <property type="match status" value="1"/>
</dbReference>
<sequence>TACDADQSATQQEAEEESKMLLSADMYYKYEDLHSRPTITPDSEIPENLLHLSHSFGYDSGRRANLQLLDEKTLMFVAGNLLILLDISTRQQKYLRSCSGKGIGSITTHPSKEYFVAAEKGNQPNIIVYEYPSLQPYRILRGGTEKAYSFVDFNRDGSLLASVGSAPDYMLTLWNWRQEEVMLSCKAISQEVYRVSFSPYNPGLLTSSGSGHIKFWKMTSTFTGVKLQGLIGHFGKTAATDIEGYVELPDGKVVSGSDWGNLLLWDGNSIKVEICRKEGRSCHAGMVQPFALEDGQLMTIGSDGVVRGWDFESIDTADSNSDSGRFEIEPMNEMVVGHNVCLTSVVRSSLPDSFIWFAQDSSGAIWKLDLSFTYTTPDPECLFTFHTGAIQGLDVSKKSHLMATTTLDRSVKVFDFVAKRELTTSRFSQGGTALSWAPPLVSLSSGGLLVTGFEDGVVRLLELYDPQRLHVVTGRRPKGDAKLRLKQAFKPHNAPVTAVAYERNGDILATGSSDCTVFFFAVGEKYNPIGFIHVPGPVQGLEWSPHSHSDNRLLILCQSGHVVEVQSPDPEAENVTKTFQLPDLSRRSFRFRSIKSRIKEEIARRQAAKEKKKKEREERLKDSKQPDGDDEEEEEEEQEEQDLPPIYIPDPPSPLYCGFYSLPGQFWLSMGGFDSGFLYHCQFSEKQDEDPGQRQDEPFDFLPIHNTDNDPICSVTFSSNRQLLLCGMHSGSIRVYLLQPGDHSLTSMQAYWALSVHDNQYGHLQHICCSHDDHFVLTAGDDGNIFSFSLLPPEELQRVLQSKRAKVPSPRVSPYFIAFSLNSRANHTFLQCEHKHRAVMCNQKSRFFKQLLIDNQSLPEHIRLTPEVDKHTHLVQPIYAEKPNENYEDPQDVQAIHEAKENIGDLKLKSAKDFTVPIHLRMNAERKRAELIGLEQNMREKQTEMNRRIVALRDSKVRLVLQLKTQAQELQKVQQRLAAHLHRPPPSLPSILPEETPEKKLRYSRATLERYRVLREQRYSCQCSTRSPNNLNYISCSGEEGTLSVSPLTRENVPVEEGVELSALEEELQREEEIILLHKQDSLLEQMESSVYQFDAELMLLRHQKLHLDWQLKLADLRQLTLYQELLLLKEFERREDGLQGKLNGRIREENSITLELKHREIAKLQEREKTLITTFQALLGENNKFEDFLTNVFKKKVKRVKKKEQTGNEDSEDDDWDDNGDYDSGTEDGGLFENTLQLRERRLDLEEQLAEEKKSAELLKKECDTLIKKEKSVKSSRQAVENDLELVNKEKQQKMNELYVVVPLRLHQIEYVTSGSVPSDLSPALVLDRTELSRLQERIKELQVEKGQQRELYFQARQQHVRLIHDRKDMDANIQSKILEKQCDELMMMKYGRMVDLETLQTLSGNRTLEELKQEKLLREATYAKEIKEWDVLSTACLYKSLLMCIQGKQFQDYRRRVDQEEIRRLRELVKTQSQQAEALRTEIGLLSRKGGQVLPPGQAPLPPLAPLPTPAHSTNKSKHGTRRPSK</sequence>
<feature type="repeat" description="WD" evidence="13">
    <location>
        <begin position="489"/>
        <end position="520"/>
    </location>
</feature>
<comment type="subcellular location">
    <subcellularLocation>
        <location evidence="1">Cytoplasm</location>
        <location evidence="1">Cytoskeleton</location>
        <location evidence="1">Flagellum axoneme</location>
    </subcellularLocation>
</comment>
<feature type="compositionally biased region" description="Acidic residues" evidence="15">
    <location>
        <begin position="1208"/>
        <end position="1227"/>
    </location>
</feature>
<keyword evidence="6 14" id="KW-0175">Coiled coil</keyword>
<dbReference type="GO" id="GO:0003341">
    <property type="term" value="P:cilium movement"/>
    <property type="evidence" value="ECO:0007669"/>
    <property type="project" value="UniProtKB-ARBA"/>
</dbReference>
<feature type="region of interest" description="Disordered" evidence="15">
    <location>
        <begin position="1201"/>
        <end position="1234"/>
    </location>
</feature>
<evidence type="ECO:0000256" key="8">
    <source>
        <dbReference type="ARBA" id="ARBA00023212"/>
    </source>
</evidence>
<evidence type="ECO:0000256" key="15">
    <source>
        <dbReference type="SAM" id="MobiDB-lite"/>
    </source>
</evidence>
<evidence type="ECO:0000256" key="11">
    <source>
        <dbReference type="ARBA" id="ARBA00060934"/>
    </source>
</evidence>
<evidence type="ECO:0000313" key="17">
    <source>
        <dbReference type="Proteomes" id="UP000265040"/>
    </source>
</evidence>
<feature type="compositionally biased region" description="Pro residues" evidence="15">
    <location>
        <begin position="1499"/>
        <end position="1511"/>
    </location>
</feature>
<dbReference type="Gene3D" id="2.130.10.10">
    <property type="entry name" value="YVTN repeat-like/Quinoprotein amine dehydrogenase"/>
    <property type="match status" value="3"/>
</dbReference>
<evidence type="ECO:0000256" key="14">
    <source>
        <dbReference type="SAM" id="Coils"/>
    </source>
</evidence>
<keyword evidence="9" id="KW-0966">Cell projection</keyword>
<comment type="function">
    <text evidence="10">Flagellar protein involved in sperm flagellum axoneme organization and function.</text>
</comment>
<comment type="similarity">
    <text evidence="11">Belongs to the CFAP44 family.</text>
</comment>
<reference evidence="16" key="2">
    <citation type="submission" date="2025-08" db="UniProtKB">
        <authorList>
            <consortium name="Ensembl"/>
        </authorList>
    </citation>
    <scope>IDENTIFICATION</scope>
</reference>
<dbReference type="InterPro" id="IPR015943">
    <property type="entry name" value="WD40/YVTN_repeat-like_dom_sf"/>
</dbReference>
<evidence type="ECO:0000256" key="7">
    <source>
        <dbReference type="ARBA" id="ARBA00023069"/>
    </source>
</evidence>
<evidence type="ECO:0000256" key="2">
    <source>
        <dbReference type="ARBA" id="ARBA00022490"/>
    </source>
</evidence>
<evidence type="ECO:0000256" key="9">
    <source>
        <dbReference type="ARBA" id="ARBA00023273"/>
    </source>
</evidence>
<feature type="coiled-coil region" evidence="14">
    <location>
        <begin position="1236"/>
        <end position="1298"/>
    </location>
</feature>
<feature type="region of interest" description="Disordered" evidence="15">
    <location>
        <begin position="606"/>
        <end position="647"/>
    </location>
</feature>
<keyword evidence="5" id="KW-0282">Flagellum</keyword>